<sequence>MAKQKFTHFIPRENLRREKVYIKKLRIKMRRDKEADKIQGSRKMIDKMIYKFLVCLTSLLVI</sequence>
<organism evidence="1">
    <name type="scientific">uncultured organism MedDCM-OCT-S04-C777</name>
    <dbReference type="NCBI Taxonomy" id="743619"/>
    <lineage>
        <taxon>unclassified sequences</taxon>
        <taxon>environmental samples</taxon>
    </lineage>
</organism>
<dbReference type="EMBL" id="GU943120">
    <property type="protein sequence ID" value="ADD96142.1"/>
    <property type="molecule type" value="Genomic_DNA"/>
</dbReference>
<name>D6PK91_9ZZZZ</name>
<proteinExistence type="predicted"/>
<accession>D6PK91</accession>
<reference evidence="1" key="1">
    <citation type="journal article" date="2010" name="ISME J.">
        <title>Metagenome of the Mediterranean deep chlorophyll maximum studied by direct and fosmid library 454 pyrosequencing.</title>
        <authorList>
            <person name="Ghai R."/>
            <person name="Martin-Cuadrado A.B."/>
            <person name="Molto A.G."/>
            <person name="Heredia I.G."/>
            <person name="Cabrera R."/>
            <person name="Martin J."/>
            <person name="Verdu M."/>
            <person name="Deschamps P."/>
            <person name="Moreira D."/>
            <person name="Lopez-Garcia P."/>
            <person name="Mira A."/>
            <person name="Rodriguez-Valera F."/>
        </authorList>
    </citation>
    <scope>NUCLEOTIDE SEQUENCE</scope>
</reference>
<evidence type="ECO:0000313" key="1">
    <source>
        <dbReference type="EMBL" id="ADD96142.1"/>
    </source>
</evidence>
<dbReference type="AlphaFoldDB" id="D6PK91"/>
<protein>
    <submittedName>
        <fullName evidence="1">Uncharacterized protein</fullName>
    </submittedName>
</protein>